<keyword evidence="2 3" id="KW-0040">ANK repeat</keyword>
<feature type="repeat" description="ANK" evidence="3">
    <location>
        <begin position="12"/>
        <end position="44"/>
    </location>
</feature>
<dbReference type="PROSITE" id="PS50297">
    <property type="entry name" value="ANK_REP_REGION"/>
    <property type="match status" value="1"/>
</dbReference>
<dbReference type="PANTHER" id="PTHR24173:SF40">
    <property type="entry name" value="AGAP006757-PA"/>
    <property type="match status" value="1"/>
</dbReference>
<comment type="caution">
    <text evidence="4">The sequence shown here is derived from an EMBL/GenBank/DDBJ whole genome shotgun (WGS) entry which is preliminary data.</text>
</comment>
<keyword evidence="1" id="KW-0677">Repeat</keyword>
<organism evidence="4 5">
    <name type="scientific">Pseudolycoriella hygida</name>
    <dbReference type="NCBI Taxonomy" id="35572"/>
    <lineage>
        <taxon>Eukaryota</taxon>
        <taxon>Metazoa</taxon>
        <taxon>Ecdysozoa</taxon>
        <taxon>Arthropoda</taxon>
        <taxon>Hexapoda</taxon>
        <taxon>Insecta</taxon>
        <taxon>Pterygota</taxon>
        <taxon>Neoptera</taxon>
        <taxon>Endopterygota</taxon>
        <taxon>Diptera</taxon>
        <taxon>Nematocera</taxon>
        <taxon>Sciaroidea</taxon>
        <taxon>Sciaridae</taxon>
        <taxon>Pseudolycoriella</taxon>
    </lineage>
</organism>
<dbReference type="SMART" id="SM00248">
    <property type="entry name" value="ANK"/>
    <property type="match status" value="2"/>
</dbReference>
<dbReference type="PROSITE" id="PS50088">
    <property type="entry name" value="ANK_REPEAT"/>
    <property type="match status" value="1"/>
</dbReference>
<dbReference type="InterPro" id="IPR002110">
    <property type="entry name" value="Ankyrin_rpt"/>
</dbReference>
<dbReference type="SUPFAM" id="SSF48403">
    <property type="entry name" value="Ankyrin repeat"/>
    <property type="match status" value="1"/>
</dbReference>
<dbReference type="OrthoDB" id="5953030at2759"/>
<dbReference type="EMBL" id="WJQU01001611">
    <property type="protein sequence ID" value="KAJ6633867.1"/>
    <property type="molecule type" value="Genomic_DNA"/>
</dbReference>
<proteinExistence type="predicted"/>
<evidence type="ECO:0000256" key="2">
    <source>
        <dbReference type="ARBA" id="ARBA00023043"/>
    </source>
</evidence>
<dbReference type="InterPro" id="IPR036770">
    <property type="entry name" value="Ankyrin_rpt-contain_sf"/>
</dbReference>
<keyword evidence="5" id="KW-1185">Reference proteome</keyword>
<dbReference type="Gene3D" id="1.25.40.20">
    <property type="entry name" value="Ankyrin repeat-containing domain"/>
    <property type="match status" value="1"/>
</dbReference>
<dbReference type="Pfam" id="PF12796">
    <property type="entry name" value="Ank_2"/>
    <property type="match status" value="1"/>
</dbReference>
<evidence type="ECO:0000256" key="3">
    <source>
        <dbReference type="PROSITE-ProRule" id="PRU00023"/>
    </source>
</evidence>
<protein>
    <submittedName>
        <fullName evidence="4">Ankyrin repeat domain-containing protein 33B</fullName>
    </submittedName>
</protein>
<accession>A0A9Q0RVQ0</accession>
<dbReference type="PANTHER" id="PTHR24173">
    <property type="entry name" value="ANKYRIN REPEAT CONTAINING"/>
    <property type="match status" value="1"/>
</dbReference>
<evidence type="ECO:0000313" key="5">
    <source>
        <dbReference type="Proteomes" id="UP001151699"/>
    </source>
</evidence>
<gene>
    <name evidence="4" type="primary">Ankrd33b_0</name>
    <name evidence="4" type="ORF">Bhyg_15576</name>
</gene>
<reference evidence="4" key="1">
    <citation type="submission" date="2022-07" db="EMBL/GenBank/DDBJ databases">
        <authorList>
            <person name="Trinca V."/>
            <person name="Uliana J.V.C."/>
            <person name="Torres T.T."/>
            <person name="Ward R.J."/>
            <person name="Monesi N."/>
        </authorList>
    </citation>
    <scope>NUCLEOTIDE SEQUENCE</scope>
    <source>
        <strain evidence="4">HSMRA1968</strain>
        <tissue evidence="4">Whole embryos</tissue>
    </source>
</reference>
<evidence type="ECO:0000313" key="4">
    <source>
        <dbReference type="EMBL" id="KAJ6633867.1"/>
    </source>
</evidence>
<evidence type="ECO:0000256" key="1">
    <source>
        <dbReference type="ARBA" id="ARBA00022737"/>
    </source>
</evidence>
<dbReference type="Proteomes" id="UP001151699">
    <property type="component" value="Unassembled WGS sequence"/>
</dbReference>
<dbReference type="AlphaFoldDB" id="A0A9Q0RVQ0"/>
<name>A0A9Q0RVQ0_9DIPT</name>
<sequence length="202" mass="22870">MLGIDVNKADNEGNTPLHFAAEAGQAEIMNMLITRSRSLIIETKNIFGLTPLMKAAIQGRMDKLVSLLEARARPKSVLSATERWYTPAMDKASTDAEMAKRQYKLDKTADNRKLWQRLRNKYNEVIKYAKINYYKPKLNPKLGSKRLWNNAKVLGLVSSKKTVVRPNFTADEFNSHITGSSSQAEVLVTKIVDQLRPDSMQE</sequence>